<sequence>MLKFWRENNYAAIALLFIRLYLGWEWMTAGWHKLTGGFDAGGFLKNAIAKPVADKATGVLTYPTFTAFLENFAMPNVKLINILIPLGEFLVGLGLILGALTTAAAFFGLMMNFMFLFAGTVSTNPWMVLIGVIVFVGATNAGKYGVDYYLLPLLRKWFGPHNKDKNKTTKTGTLDGTPHNPVHA</sequence>
<evidence type="ECO:0000256" key="1">
    <source>
        <dbReference type="ARBA" id="ARBA00004141"/>
    </source>
</evidence>
<dbReference type="PANTHER" id="PTHR39157:SF1">
    <property type="entry name" value="DOXX FAMILY PROTEIN"/>
    <property type="match status" value="1"/>
</dbReference>
<evidence type="ECO:0000313" key="7">
    <source>
        <dbReference type="EMBL" id="RKN60780.1"/>
    </source>
</evidence>
<evidence type="ECO:0000313" key="8">
    <source>
        <dbReference type="Proteomes" id="UP000282311"/>
    </source>
</evidence>
<dbReference type="AlphaFoldDB" id="A0A3B0AJE1"/>
<comment type="caution">
    <text evidence="7">The sequence shown here is derived from an EMBL/GenBank/DDBJ whole genome shotgun (WGS) entry which is preliminary data.</text>
</comment>
<keyword evidence="4 6" id="KW-0472">Membrane</keyword>
<dbReference type="Pfam" id="PF07681">
    <property type="entry name" value="DoxX"/>
    <property type="match status" value="1"/>
</dbReference>
<dbReference type="Proteomes" id="UP000282311">
    <property type="component" value="Unassembled WGS sequence"/>
</dbReference>
<accession>A0A3B0AJE1</accession>
<dbReference type="RefSeq" id="WP_120752041.1">
    <property type="nucleotide sequence ID" value="NZ_RBAH01000056.1"/>
</dbReference>
<evidence type="ECO:0000256" key="6">
    <source>
        <dbReference type="SAM" id="Phobius"/>
    </source>
</evidence>
<comment type="subcellular location">
    <subcellularLocation>
        <location evidence="1">Membrane</location>
        <topology evidence="1">Multi-pass membrane protein</topology>
    </subcellularLocation>
</comment>
<evidence type="ECO:0000256" key="5">
    <source>
        <dbReference type="SAM" id="MobiDB-lite"/>
    </source>
</evidence>
<dbReference type="EMBL" id="RBAH01000056">
    <property type="protein sequence ID" value="RKN60780.1"/>
    <property type="molecule type" value="Genomic_DNA"/>
</dbReference>
<reference evidence="7 8" key="1">
    <citation type="journal article" date="2007" name="Int. J. Syst. Evol. Microbiol.">
        <title>Paenibacillus ginsengarvi sp. nov., isolated from soil from ginseng cultivation.</title>
        <authorList>
            <person name="Yoon M.H."/>
            <person name="Ten L.N."/>
            <person name="Im W.T."/>
        </authorList>
    </citation>
    <scope>NUCLEOTIDE SEQUENCE [LARGE SCALE GENOMIC DNA]</scope>
    <source>
        <strain evidence="7 8">KCTC 13059</strain>
    </source>
</reference>
<keyword evidence="3 6" id="KW-1133">Transmembrane helix</keyword>
<evidence type="ECO:0000256" key="4">
    <source>
        <dbReference type="ARBA" id="ARBA00023136"/>
    </source>
</evidence>
<dbReference type="GO" id="GO:0016020">
    <property type="term" value="C:membrane"/>
    <property type="evidence" value="ECO:0007669"/>
    <property type="project" value="UniProtKB-SubCell"/>
</dbReference>
<evidence type="ECO:0000256" key="3">
    <source>
        <dbReference type="ARBA" id="ARBA00022989"/>
    </source>
</evidence>
<feature type="transmembrane region" description="Helical" evidence="6">
    <location>
        <begin position="89"/>
        <end position="114"/>
    </location>
</feature>
<name>A0A3B0AJE1_9BACL</name>
<feature type="region of interest" description="Disordered" evidence="5">
    <location>
        <begin position="164"/>
        <end position="184"/>
    </location>
</feature>
<keyword evidence="2 6" id="KW-0812">Transmembrane</keyword>
<protein>
    <submittedName>
        <fullName evidence="7">DoxX family protein</fullName>
    </submittedName>
</protein>
<dbReference type="PANTHER" id="PTHR39157">
    <property type="entry name" value="INTEGRAL MEMBRANE PROTEIN-RELATED"/>
    <property type="match status" value="1"/>
</dbReference>
<proteinExistence type="predicted"/>
<dbReference type="OrthoDB" id="26941at2"/>
<keyword evidence="8" id="KW-1185">Reference proteome</keyword>
<dbReference type="InterPro" id="IPR032808">
    <property type="entry name" value="DoxX"/>
</dbReference>
<gene>
    <name evidence="7" type="ORF">D7M11_35725</name>
</gene>
<evidence type="ECO:0000256" key="2">
    <source>
        <dbReference type="ARBA" id="ARBA00022692"/>
    </source>
</evidence>
<organism evidence="7 8">
    <name type="scientific">Paenibacillus ginsengarvi</name>
    <dbReference type="NCBI Taxonomy" id="400777"/>
    <lineage>
        <taxon>Bacteria</taxon>
        <taxon>Bacillati</taxon>
        <taxon>Bacillota</taxon>
        <taxon>Bacilli</taxon>
        <taxon>Bacillales</taxon>
        <taxon>Paenibacillaceae</taxon>
        <taxon>Paenibacillus</taxon>
    </lineage>
</organism>
<feature type="transmembrane region" description="Helical" evidence="6">
    <location>
        <begin position="126"/>
        <end position="146"/>
    </location>
</feature>